<dbReference type="EMBL" id="CP016537">
    <property type="protein sequence ID" value="ANU13401.1"/>
    <property type="molecule type" value="Genomic_DNA"/>
</dbReference>
<dbReference type="InterPro" id="IPR035104">
    <property type="entry name" value="Ribosomal_protein_S1-like"/>
</dbReference>
<reference evidence="6" key="1">
    <citation type="submission" date="2016-10" db="EMBL/GenBank/DDBJ databases">
        <authorList>
            <person name="de Groot N.N."/>
        </authorList>
    </citation>
    <scope>NUCLEOTIDE SEQUENCE</scope>
    <source>
        <strain evidence="6">DSM 24743</strain>
    </source>
</reference>
<feature type="domain" description="S1 motif" evidence="5">
    <location>
        <begin position="273"/>
        <end position="342"/>
    </location>
</feature>
<feature type="domain" description="S1 motif" evidence="5">
    <location>
        <begin position="188"/>
        <end position="256"/>
    </location>
</feature>
<dbReference type="Gene3D" id="2.40.50.140">
    <property type="entry name" value="Nucleic acid-binding proteins"/>
    <property type="match status" value="4"/>
</dbReference>
<protein>
    <submittedName>
        <fullName evidence="6">30S ribosomal protein S1</fullName>
    </submittedName>
</protein>
<dbReference type="Proteomes" id="UP000092687">
    <property type="component" value="Chromosome"/>
</dbReference>
<dbReference type="CDD" id="cd04465">
    <property type="entry name" value="S1_RPS1_repeat_ec2_hs2"/>
    <property type="match status" value="1"/>
</dbReference>
<dbReference type="PANTHER" id="PTHR10724:SF7">
    <property type="entry name" value="SMALL RIBOSOMAL SUBUNIT PROTEIN BS1C"/>
    <property type="match status" value="1"/>
</dbReference>
<dbReference type="GO" id="GO:0005737">
    <property type="term" value="C:cytoplasm"/>
    <property type="evidence" value="ECO:0007669"/>
    <property type="project" value="UniProtKB-ARBA"/>
</dbReference>
<evidence type="ECO:0000256" key="2">
    <source>
        <dbReference type="ARBA" id="ARBA00022980"/>
    </source>
</evidence>
<dbReference type="AlphaFoldDB" id="A0A1C7DQ56"/>
<dbReference type="CDD" id="cd05688">
    <property type="entry name" value="S1_RPS1_repeat_ec3"/>
    <property type="match status" value="1"/>
</dbReference>
<keyword evidence="7" id="KW-1185">Reference proteome</keyword>
<gene>
    <name evidence="6" type="ORF">BBI08_05915</name>
</gene>
<dbReference type="FunFam" id="2.40.50.140:FF:000103">
    <property type="entry name" value="protein RRP5 homolog"/>
    <property type="match status" value="1"/>
</dbReference>
<dbReference type="InterPro" id="IPR050437">
    <property type="entry name" value="Ribos_protein_bS1-like"/>
</dbReference>
<evidence type="ECO:0000256" key="4">
    <source>
        <dbReference type="ARBA" id="ARBA00025604"/>
    </source>
</evidence>
<evidence type="ECO:0000259" key="5">
    <source>
        <dbReference type="PROSITE" id="PS50126"/>
    </source>
</evidence>
<evidence type="ECO:0000313" key="6">
    <source>
        <dbReference type="EMBL" id="ANU13401.1"/>
    </source>
</evidence>
<proteinExistence type="inferred from homology"/>
<dbReference type="RefSeq" id="WP_008497804.1">
    <property type="nucleotide sequence ID" value="NZ_CP016537.2"/>
</dbReference>
<dbReference type="PROSITE" id="PS50126">
    <property type="entry name" value="S1"/>
    <property type="match status" value="4"/>
</dbReference>
<dbReference type="FunFam" id="2.40.50.140:FF:000051">
    <property type="entry name" value="RNA-binding transcriptional accessory protein"/>
    <property type="match status" value="1"/>
</dbReference>
<feature type="domain" description="S1 motif" evidence="5">
    <location>
        <begin position="16"/>
        <end position="84"/>
    </location>
</feature>
<keyword evidence="2 6" id="KW-0689">Ribosomal protein</keyword>
<dbReference type="GO" id="GO:0005840">
    <property type="term" value="C:ribosome"/>
    <property type="evidence" value="ECO:0007669"/>
    <property type="project" value="UniProtKB-KW"/>
</dbReference>
<dbReference type="SMART" id="SM00316">
    <property type="entry name" value="S1"/>
    <property type="match status" value="4"/>
</dbReference>
<dbReference type="GO" id="GO:0006412">
    <property type="term" value="P:translation"/>
    <property type="evidence" value="ECO:0007669"/>
    <property type="project" value="TreeGrafter"/>
</dbReference>
<dbReference type="SUPFAM" id="SSF50249">
    <property type="entry name" value="Nucleic acid-binding proteins"/>
    <property type="match status" value="4"/>
</dbReference>
<dbReference type="GO" id="GO:1990904">
    <property type="term" value="C:ribonucleoprotein complex"/>
    <property type="evidence" value="ECO:0007669"/>
    <property type="project" value="UniProtKB-KW"/>
</dbReference>
<dbReference type="GO" id="GO:0003729">
    <property type="term" value="F:mRNA binding"/>
    <property type="evidence" value="ECO:0007669"/>
    <property type="project" value="UniProtKB-ARBA"/>
</dbReference>
<evidence type="ECO:0000256" key="1">
    <source>
        <dbReference type="ARBA" id="ARBA00006767"/>
    </source>
</evidence>
<name>A0A1C7DQ56_9BACL</name>
<feature type="domain" description="S1 motif" evidence="5">
    <location>
        <begin position="102"/>
        <end position="167"/>
    </location>
</feature>
<comment type="similarity">
    <text evidence="1">Belongs to the bacterial ribosomal protein bS1 family.</text>
</comment>
<sequence length="381" mass="42171">MSEETNKMENRDFQTGDRVKGVVAKIEEKAVTVTIEGAPFDGIIPISELSSLHIEKASDSVQVGDELELIITKVEDENFVLSKRKVDAEQAWDDLETKFESGEIIEAEVKDVVKGGLVVDLGVRGFVPASLVEDYFVESFEDYKGKELTFKIVEMEKENNRLILSHRAVVEKEKESQKEQVMDKIHAGDELKGKVQRIASFGAFVDIGGVDGLVHISQLSHEHVEKVSDVVTEGQEVTVKVLSVDRDSERISLSIKDTLPGPWDAIDEKAPKGSVHTGTVKRLVSYGAFVEVLPGVEGLVHISQIAHKHIATPNEVLTEGEKVEVKILEVNKADKRLSLSIKELQEKQGEQDFSNYDMPEESSGFSISDVIGDKLKGFKSE</sequence>
<evidence type="ECO:0000313" key="7">
    <source>
        <dbReference type="Proteomes" id="UP000092687"/>
    </source>
</evidence>
<organism evidence="6 7">
    <name type="scientific">Planococcus halocryophilus</name>
    <dbReference type="NCBI Taxonomy" id="1215089"/>
    <lineage>
        <taxon>Bacteria</taxon>
        <taxon>Bacillati</taxon>
        <taxon>Bacillota</taxon>
        <taxon>Bacilli</taxon>
        <taxon>Bacillales</taxon>
        <taxon>Caryophanaceae</taxon>
        <taxon>Planococcus</taxon>
    </lineage>
</organism>
<evidence type="ECO:0000256" key="3">
    <source>
        <dbReference type="ARBA" id="ARBA00023274"/>
    </source>
</evidence>
<dbReference type="CDD" id="cd05687">
    <property type="entry name" value="S1_RPS1_repeat_ec1_hs1"/>
    <property type="match status" value="1"/>
</dbReference>
<dbReference type="InterPro" id="IPR012340">
    <property type="entry name" value="NA-bd_OB-fold"/>
</dbReference>
<dbReference type="GO" id="GO:0003735">
    <property type="term" value="F:structural constituent of ribosome"/>
    <property type="evidence" value="ECO:0007669"/>
    <property type="project" value="TreeGrafter"/>
</dbReference>
<dbReference type="PANTHER" id="PTHR10724">
    <property type="entry name" value="30S RIBOSOMAL PROTEIN S1"/>
    <property type="match status" value="1"/>
</dbReference>
<dbReference type="STRING" id="1215089.BBI08_05915"/>
<keyword evidence="3" id="KW-0687">Ribonucleoprotein</keyword>
<dbReference type="PRINTS" id="PR00681">
    <property type="entry name" value="RIBOSOMALS1"/>
</dbReference>
<dbReference type="InterPro" id="IPR003029">
    <property type="entry name" value="S1_domain"/>
</dbReference>
<dbReference type="NCBIfam" id="NF005208">
    <property type="entry name" value="PRK06676.1"/>
    <property type="match status" value="1"/>
</dbReference>
<dbReference type="KEGG" id="phc:BBI08_05915"/>
<dbReference type="OrthoDB" id="9804077at2"/>
<comment type="function">
    <text evidence="4">Binds mRNA; thus facilitating recognition of the initiation point. It is needed to translate mRNA with a short Shine-Dalgarno (SD) purine-rich sequence.</text>
</comment>
<dbReference type="Pfam" id="PF00575">
    <property type="entry name" value="S1"/>
    <property type="match status" value="4"/>
</dbReference>
<accession>A0A1C7DQ56</accession>